<name>A0A1T4T8U1_9HYPH</name>
<keyword evidence="1" id="KW-0812">Transmembrane</keyword>
<dbReference type="Proteomes" id="UP000190092">
    <property type="component" value="Unassembled WGS sequence"/>
</dbReference>
<feature type="domain" description="TadE-like" evidence="2">
    <location>
        <begin position="19"/>
        <end position="58"/>
    </location>
</feature>
<keyword evidence="1" id="KW-1133">Transmembrane helix</keyword>
<evidence type="ECO:0000313" key="3">
    <source>
        <dbReference type="EMBL" id="SKA36980.1"/>
    </source>
</evidence>
<keyword evidence="1" id="KW-0472">Membrane</keyword>
<dbReference type="InterPro" id="IPR012495">
    <property type="entry name" value="TadE-like_dom"/>
</dbReference>
<dbReference type="Pfam" id="PF07811">
    <property type="entry name" value="TadE"/>
    <property type="match status" value="1"/>
</dbReference>
<dbReference type="STRING" id="225324.SAMN02745126_05864"/>
<gene>
    <name evidence="3" type="ORF">SAMN02745126_05864</name>
</gene>
<dbReference type="EMBL" id="FUWJ01000014">
    <property type="protein sequence ID" value="SKA36980.1"/>
    <property type="molecule type" value="Genomic_DNA"/>
</dbReference>
<dbReference type="AlphaFoldDB" id="A0A1T4T8U1"/>
<evidence type="ECO:0000259" key="2">
    <source>
        <dbReference type="Pfam" id="PF07811"/>
    </source>
</evidence>
<keyword evidence="4" id="KW-1185">Reference proteome</keyword>
<sequence length="163" mass="16820">MGFLRSLRSRISRREEGNILIEFALALPVLLLLLGGMLDLGRYALQKSAILEGARQGAQYGVLVYSGASTASSTDSANVNATAQNASALSGVTATNSLFCECVAGTAVACTTTCSSGTLKRYVTVNTSKAFSSVVTSSTLSFGAFGSWTPPTSMSASITMIVP</sequence>
<organism evidence="3 4">
    <name type="scientific">Enhydrobacter aerosaccus</name>
    <dbReference type="NCBI Taxonomy" id="225324"/>
    <lineage>
        <taxon>Bacteria</taxon>
        <taxon>Pseudomonadati</taxon>
        <taxon>Pseudomonadota</taxon>
        <taxon>Alphaproteobacteria</taxon>
        <taxon>Hyphomicrobiales</taxon>
        <taxon>Enhydrobacter</taxon>
    </lineage>
</organism>
<reference evidence="4" key="1">
    <citation type="submission" date="2017-02" db="EMBL/GenBank/DDBJ databases">
        <authorList>
            <person name="Varghese N."/>
            <person name="Submissions S."/>
        </authorList>
    </citation>
    <scope>NUCLEOTIDE SEQUENCE [LARGE SCALE GENOMIC DNA]</scope>
    <source>
        <strain evidence="4">ATCC 27094</strain>
    </source>
</reference>
<accession>A0A1T4T8U1</accession>
<evidence type="ECO:0000256" key="1">
    <source>
        <dbReference type="SAM" id="Phobius"/>
    </source>
</evidence>
<feature type="transmembrane region" description="Helical" evidence="1">
    <location>
        <begin position="20"/>
        <end position="38"/>
    </location>
</feature>
<protein>
    <submittedName>
        <fullName evidence="3">Flp pilus assembly protein TadG</fullName>
    </submittedName>
</protein>
<proteinExistence type="predicted"/>
<evidence type="ECO:0000313" key="4">
    <source>
        <dbReference type="Proteomes" id="UP000190092"/>
    </source>
</evidence>